<dbReference type="EMBL" id="FOFB01000007">
    <property type="protein sequence ID" value="SEQ24381.1"/>
    <property type="molecule type" value="Genomic_DNA"/>
</dbReference>
<dbReference type="InParanoid" id="A0A1H9EFC9"/>
<dbReference type="InterPro" id="IPR013189">
    <property type="entry name" value="Glyco_hydro_32_C"/>
</dbReference>
<accession>A0A1H9EFC9</accession>
<dbReference type="SUPFAM" id="SSF75005">
    <property type="entry name" value="Arabinanase/levansucrase/invertase"/>
    <property type="match status" value="1"/>
</dbReference>
<dbReference type="STRING" id="478744.SAMN05444359_10758"/>
<evidence type="ECO:0000256" key="3">
    <source>
        <dbReference type="ARBA" id="ARBA00023295"/>
    </source>
</evidence>
<evidence type="ECO:0000256" key="4">
    <source>
        <dbReference type="RuleBase" id="RU362110"/>
    </source>
</evidence>
<dbReference type="GO" id="GO:0005737">
    <property type="term" value="C:cytoplasm"/>
    <property type="evidence" value="ECO:0007669"/>
    <property type="project" value="TreeGrafter"/>
</dbReference>
<dbReference type="OrthoDB" id="9759709at2"/>
<evidence type="ECO:0000256" key="1">
    <source>
        <dbReference type="ARBA" id="ARBA00009902"/>
    </source>
</evidence>
<dbReference type="Proteomes" id="UP000199021">
    <property type="component" value="Unassembled WGS sequence"/>
</dbReference>
<gene>
    <name evidence="8" type="ORF">SAMN05444359_10758</name>
</gene>
<dbReference type="PANTHER" id="PTHR42800">
    <property type="entry name" value="EXOINULINASE INUD (AFU_ORTHOLOGUE AFUA_5G00480)"/>
    <property type="match status" value="1"/>
</dbReference>
<evidence type="ECO:0000259" key="6">
    <source>
        <dbReference type="Pfam" id="PF00251"/>
    </source>
</evidence>
<dbReference type="GO" id="GO:0005987">
    <property type="term" value="P:sucrose catabolic process"/>
    <property type="evidence" value="ECO:0007669"/>
    <property type="project" value="TreeGrafter"/>
</dbReference>
<organism evidence="8 9">
    <name type="scientific">Neolewinella agarilytica</name>
    <dbReference type="NCBI Taxonomy" id="478744"/>
    <lineage>
        <taxon>Bacteria</taxon>
        <taxon>Pseudomonadati</taxon>
        <taxon>Bacteroidota</taxon>
        <taxon>Saprospiria</taxon>
        <taxon>Saprospirales</taxon>
        <taxon>Lewinellaceae</taxon>
        <taxon>Neolewinella</taxon>
    </lineage>
</organism>
<dbReference type="InterPro" id="IPR001362">
    <property type="entry name" value="Glyco_hydro_32"/>
</dbReference>
<dbReference type="SMART" id="SM00640">
    <property type="entry name" value="Glyco_32"/>
    <property type="match status" value="1"/>
</dbReference>
<dbReference type="Pfam" id="PF00251">
    <property type="entry name" value="Glyco_hydro_32N"/>
    <property type="match status" value="1"/>
</dbReference>
<dbReference type="SUPFAM" id="SSF49899">
    <property type="entry name" value="Concanavalin A-like lectins/glucanases"/>
    <property type="match status" value="1"/>
</dbReference>
<dbReference type="InterPro" id="IPR023296">
    <property type="entry name" value="Glyco_hydro_beta-prop_sf"/>
</dbReference>
<dbReference type="InterPro" id="IPR013148">
    <property type="entry name" value="Glyco_hydro_32_N"/>
</dbReference>
<proteinExistence type="inferred from homology"/>
<reference evidence="9" key="1">
    <citation type="submission" date="2016-10" db="EMBL/GenBank/DDBJ databases">
        <authorList>
            <person name="Varghese N."/>
            <person name="Submissions S."/>
        </authorList>
    </citation>
    <scope>NUCLEOTIDE SEQUENCE [LARGE SCALE GENOMIC DNA]</scope>
    <source>
        <strain evidence="9">DSM 24740</strain>
    </source>
</reference>
<comment type="similarity">
    <text evidence="1 4">Belongs to the glycosyl hydrolase 32 family.</text>
</comment>
<dbReference type="InterPro" id="IPR013320">
    <property type="entry name" value="ConA-like_dom_sf"/>
</dbReference>
<feature type="chain" id="PRO_5011491852" evidence="5">
    <location>
        <begin position="19"/>
        <end position="556"/>
    </location>
</feature>
<evidence type="ECO:0000313" key="8">
    <source>
        <dbReference type="EMBL" id="SEQ24381.1"/>
    </source>
</evidence>
<evidence type="ECO:0000313" key="9">
    <source>
        <dbReference type="Proteomes" id="UP000199021"/>
    </source>
</evidence>
<evidence type="ECO:0000256" key="5">
    <source>
        <dbReference type="SAM" id="SignalP"/>
    </source>
</evidence>
<feature type="signal peptide" evidence="5">
    <location>
        <begin position="1"/>
        <end position="18"/>
    </location>
</feature>
<name>A0A1H9EFC9_9BACT</name>
<dbReference type="Pfam" id="PF08244">
    <property type="entry name" value="Glyco_hydro_32C"/>
    <property type="match status" value="1"/>
</dbReference>
<dbReference type="PANTHER" id="PTHR42800:SF1">
    <property type="entry name" value="EXOINULINASE INUD (AFU_ORTHOLOGUE AFUA_5G00480)"/>
    <property type="match status" value="1"/>
</dbReference>
<protein>
    <submittedName>
        <fullName evidence="8">Fructan beta-fructosidase</fullName>
    </submittedName>
</protein>
<keyword evidence="2 4" id="KW-0378">Hydrolase</keyword>
<evidence type="ECO:0000256" key="2">
    <source>
        <dbReference type="ARBA" id="ARBA00022801"/>
    </source>
</evidence>
<dbReference type="Gene3D" id="2.60.120.560">
    <property type="entry name" value="Exo-inulinase, domain 1"/>
    <property type="match status" value="1"/>
</dbReference>
<dbReference type="InterPro" id="IPR018053">
    <property type="entry name" value="Glyco_hydro_32_AS"/>
</dbReference>
<dbReference type="AlphaFoldDB" id="A0A1H9EFC9"/>
<dbReference type="Gene3D" id="2.115.10.20">
    <property type="entry name" value="Glycosyl hydrolase domain, family 43"/>
    <property type="match status" value="1"/>
</dbReference>
<dbReference type="RefSeq" id="WP_090167120.1">
    <property type="nucleotide sequence ID" value="NZ_FOFB01000007.1"/>
</dbReference>
<dbReference type="CDD" id="cd18622">
    <property type="entry name" value="GH32_Inu-like"/>
    <property type="match status" value="1"/>
</dbReference>
<feature type="domain" description="Glycosyl hydrolase family 32 C-terminal" evidence="7">
    <location>
        <begin position="401"/>
        <end position="535"/>
    </location>
</feature>
<keyword evidence="3 4" id="KW-0326">Glycosidase</keyword>
<evidence type="ECO:0000259" key="7">
    <source>
        <dbReference type="Pfam" id="PF08244"/>
    </source>
</evidence>
<keyword evidence="5" id="KW-0732">Signal</keyword>
<dbReference type="GO" id="GO:0004575">
    <property type="term" value="F:sucrose alpha-glucosidase activity"/>
    <property type="evidence" value="ECO:0007669"/>
    <property type="project" value="TreeGrafter"/>
</dbReference>
<dbReference type="PROSITE" id="PS00609">
    <property type="entry name" value="GLYCOSYL_HYDROL_F32"/>
    <property type="match status" value="1"/>
</dbReference>
<sequence>MNNSILLSCLLLVMIAFSCGSKTGPGHNEAEMITESDANMEYLDSHRPQIHFSPQEKWMNDPNGMVFYDGEYHLFYQYYPDSTVWGPMHWGHAVSEDMVHWEHLPIALYPDSLGWIFSGSAVYDEKNTSGLGEDGNGPLIAIFTYHNSEMEKAGRQDFQYQGIAYSNDRGRTWKKYAGNPVVPNTESIRDFRDPKVSWDAEREQWLMVFAAQNRMMFWSSPNLIDWTFESEFGQEFGSHGGVWECPDFFPASVEGEGITKWILIASINPGGPNGGSATQYFVGDWDGKTFTLDEDFRKEVTNEQAVWLDYGRDNYAGVTWSNIPETDGRRLFIGWMSNWQYARDVPTEAWRSAMTVARKLELHRLSSGYRIFSTPVKELKQLRTSENMLNGDVVSATMPLKAFIAPASAPITDRSKGTYELELEFTLLDKEKAGSFGVILHNSSGESYRVGYDPSEDEFFSDRTKSGDTSFSDKFADKITIAPRNADAETIRMQLVFDQASAELFADGGATVITDIFFPDQVFNQISLFSETENTVKLSAGKAYALKRIWDAGINK</sequence>
<dbReference type="FunCoup" id="A0A1H9EFC9">
    <property type="interactions" value="55"/>
</dbReference>
<keyword evidence="9" id="KW-1185">Reference proteome</keyword>
<feature type="domain" description="Glycosyl hydrolase family 32 N-terminal" evidence="6">
    <location>
        <begin position="51"/>
        <end position="372"/>
    </location>
</feature>